<dbReference type="Proteomes" id="UP000018144">
    <property type="component" value="Unassembled WGS sequence"/>
</dbReference>
<evidence type="ECO:0000313" key="2">
    <source>
        <dbReference type="Proteomes" id="UP000018144"/>
    </source>
</evidence>
<dbReference type="AlphaFoldDB" id="U4LR40"/>
<dbReference type="EMBL" id="HF935354">
    <property type="protein sequence ID" value="CCX29766.1"/>
    <property type="molecule type" value="Genomic_DNA"/>
</dbReference>
<proteinExistence type="predicted"/>
<name>U4LR40_PYROM</name>
<accession>U4LR40</accession>
<keyword evidence="2" id="KW-1185">Reference proteome</keyword>
<organism evidence="1 2">
    <name type="scientific">Pyronema omphalodes (strain CBS 100304)</name>
    <name type="common">Pyronema confluens</name>
    <dbReference type="NCBI Taxonomy" id="1076935"/>
    <lineage>
        <taxon>Eukaryota</taxon>
        <taxon>Fungi</taxon>
        <taxon>Dikarya</taxon>
        <taxon>Ascomycota</taxon>
        <taxon>Pezizomycotina</taxon>
        <taxon>Pezizomycetes</taxon>
        <taxon>Pezizales</taxon>
        <taxon>Pyronemataceae</taxon>
        <taxon>Pyronema</taxon>
    </lineage>
</organism>
<protein>
    <submittedName>
        <fullName evidence="1">Uncharacterized protein</fullName>
    </submittedName>
</protein>
<sequence>MSYQAYNTAETNKRVFYDPIRNQWKPIQYSESAAIPPEELVVSSNSRWDITKHITNIIEMKRPFKDGNLQQATIGPQKKTPGNTASYVENLIQTPTALMAGSKEAKN</sequence>
<evidence type="ECO:0000313" key="1">
    <source>
        <dbReference type="EMBL" id="CCX29766.1"/>
    </source>
</evidence>
<gene>
    <name evidence="1" type="ORF">PCON_07092</name>
</gene>
<reference evidence="1 2" key="1">
    <citation type="journal article" date="2013" name="PLoS Genet.">
        <title>The genome and development-dependent transcriptomes of Pyronema confluens: a window into fungal evolution.</title>
        <authorList>
            <person name="Traeger S."/>
            <person name="Altegoer F."/>
            <person name="Freitag M."/>
            <person name="Gabaldon T."/>
            <person name="Kempken F."/>
            <person name="Kumar A."/>
            <person name="Marcet-Houben M."/>
            <person name="Poggeler S."/>
            <person name="Stajich J.E."/>
            <person name="Nowrousian M."/>
        </authorList>
    </citation>
    <scope>NUCLEOTIDE SEQUENCE [LARGE SCALE GENOMIC DNA]</scope>
    <source>
        <strain evidence="2">CBS 100304</strain>
        <tissue evidence="1">Vegetative mycelium</tissue>
    </source>
</reference>